<keyword evidence="3" id="KW-1185">Reference proteome</keyword>
<dbReference type="EMBL" id="JAQYXL010000001">
    <property type="protein sequence ID" value="MEN3229241.1"/>
    <property type="molecule type" value="Genomic_DNA"/>
</dbReference>
<protein>
    <submittedName>
        <fullName evidence="2">Uncharacterized protein</fullName>
    </submittedName>
</protein>
<sequence>MTAPVTTEALVEAPYVLLKRGLFECPGHCGYTGVLRRAGRFSHEEATAWAKHGDLTMMLASEAPDYSPACWHEVQVADLLDLLRIEREAKEAALAALQQVTAERDEARAENDRFRAGFANGSGPCAYCNLSREDWSKCRSGFPGCDRADDAMLCPHFGAEMEANDRADTATSELARLRAEGEAKDRALKDLRADAAELAGVLCYVSAHDDPKALRDLCWKAGHFLENRIVGIEPPALARAATAREGA</sequence>
<feature type="coiled-coil region" evidence="1">
    <location>
        <begin position="160"/>
        <end position="194"/>
    </location>
</feature>
<proteinExistence type="predicted"/>
<comment type="caution">
    <text evidence="2">The sequence shown here is derived from an EMBL/GenBank/DDBJ whole genome shotgun (WGS) entry which is preliminary data.</text>
</comment>
<evidence type="ECO:0000313" key="2">
    <source>
        <dbReference type="EMBL" id="MEN3229241.1"/>
    </source>
</evidence>
<organism evidence="2 3">
    <name type="scientific">Methylorubrum rhodesianum</name>
    <dbReference type="NCBI Taxonomy" id="29427"/>
    <lineage>
        <taxon>Bacteria</taxon>
        <taxon>Pseudomonadati</taxon>
        <taxon>Pseudomonadota</taxon>
        <taxon>Alphaproteobacteria</taxon>
        <taxon>Hyphomicrobiales</taxon>
        <taxon>Methylobacteriaceae</taxon>
        <taxon>Methylorubrum</taxon>
    </lineage>
</organism>
<accession>A0ABU9ZDK4</accession>
<feature type="coiled-coil region" evidence="1">
    <location>
        <begin position="80"/>
        <end position="117"/>
    </location>
</feature>
<evidence type="ECO:0000313" key="3">
    <source>
        <dbReference type="Proteomes" id="UP001404845"/>
    </source>
</evidence>
<name>A0ABU9ZDK4_9HYPH</name>
<dbReference type="RefSeq" id="WP_345971271.1">
    <property type="nucleotide sequence ID" value="NZ_JAQYXL010000001.1"/>
</dbReference>
<dbReference type="Proteomes" id="UP001404845">
    <property type="component" value="Unassembled WGS sequence"/>
</dbReference>
<gene>
    <name evidence="2" type="ORF">PUR21_16615</name>
</gene>
<keyword evidence="1" id="KW-0175">Coiled coil</keyword>
<evidence type="ECO:0000256" key="1">
    <source>
        <dbReference type="SAM" id="Coils"/>
    </source>
</evidence>
<reference evidence="2 3" key="1">
    <citation type="journal article" date="2023" name="PLoS ONE">
        <title>Complete genome assembly of Hawai'i environmental nontuberculous mycobacteria reveals unexpected co-isolation with methylobacteria.</title>
        <authorList>
            <person name="Hendrix J."/>
            <person name="Epperson L.E."/>
            <person name="Tong E.I."/>
            <person name="Chan Y.L."/>
            <person name="Hasan N.A."/>
            <person name="Dawrs S.N."/>
            <person name="Norton G.J."/>
            <person name="Virdi R."/>
            <person name="Crooks J.L."/>
            <person name="Chan E.D."/>
            <person name="Honda J.R."/>
            <person name="Strong M."/>
        </authorList>
    </citation>
    <scope>NUCLEOTIDE SEQUENCE [LARGE SCALE GENOMIC DNA]</scope>
    <source>
        <strain evidence="2 3">NJH_HI01</strain>
    </source>
</reference>